<keyword evidence="8" id="KW-0406">Ion transport</keyword>
<evidence type="ECO:0000313" key="18">
    <source>
        <dbReference type="Proteomes" id="UP000037848"/>
    </source>
</evidence>
<protein>
    <submittedName>
        <fullName evidence="17">TonB-dependent receptor</fullName>
    </submittedName>
</protein>
<keyword evidence="7" id="KW-0408">Iron</keyword>
<evidence type="ECO:0000256" key="2">
    <source>
        <dbReference type="ARBA" id="ARBA00022448"/>
    </source>
</evidence>
<comment type="subcellular location">
    <subcellularLocation>
        <location evidence="1 12">Cell outer membrane</location>
        <topology evidence="1 12">Multi-pass membrane protein</topology>
    </subcellularLocation>
</comment>
<evidence type="ECO:0000259" key="15">
    <source>
        <dbReference type="Pfam" id="PF00593"/>
    </source>
</evidence>
<evidence type="ECO:0000256" key="8">
    <source>
        <dbReference type="ARBA" id="ARBA00023065"/>
    </source>
</evidence>
<keyword evidence="18" id="KW-1185">Reference proteome</keyword>
<name>A0A0N1MVG0_9GAMM</name>
<accession>A0A0N1MVG0</accession>
<dbReference type="Gene3D" id="2.40.170.20">
    <property type="entry name" value="TonB-dependent receptor, beta-barrel domain"/>
    <property type="match status" value="1"/>
</dbReference>
<evidence type="ECO:0000256" key="12">
    <source>
        <dbReference type="PROSITE-ProRule" id="PRU01360"/>
    </source>
</evidence>
<evidence type="ECO:0000256" key="1">
    <source>
        <dbReference type="ARBA" id="ARBA00004571"/>
    </source>
</evidence>
<reference evidence="17 18" key="1">
    <citation type="submission" date="2015-08" db="EMBL/GenBank/DDBJ databases">
        <title>Draft Genome Sequence of Pseudoalteromonas porphyrae UCD-SED14.</title>
        <authorList>
            <person name="Coil D.A."/>
            <person name="Jospin G."/>
            <person name="Lee R.D."/>
            <person name="Eisen J.A."/>
        </authorList>
    </citation>
    <scope>NUCLEOTIDE SEQUENCE [LARGE SCALE GENOMIC DNA]</scope>
    <source>
        <strain evidence="17 18">UCD-SED14</strain>
    </source>
</reference>
<keyword evidence="11 12" id="KW-0998">Cell outer membrane</keyword>
<evidence type="ECO:0000256" key="3">
    <source>
        <dbReference type="ARBA" id="ARBA00022452"/>
    </source>
</evidence>
<dbReference type="SUPFAM" id="SSF56935">
    <property type="entry name" value="Porins"/>
    <property type="match status" value="1"/>
</dbReference>
<comment type="similarity">
    <text evidence="12 13">Belongs to the TonB-dependent receptor family.</text>
</comment>
<dbReference type="Pfam" id="PF00593">
    <property type="entry name" value="TonB_dep_Rec_b-barrel"/>
    <property type="match status" value="1"/>
</dbReference>
<dbReference type="PANTHER" id="PTHR32552:SF89">
    <property type="entry name" value="CATECHOLATE SIDEROPHORE RECEPTOR FIU"/>
    <property type="match status" value="1"/>
</dbReference>
<dbReference type="InterPro" id="IPR036942">
    <property type="entry name" value="Beta-barrel_TonB_sf"/>
</dbReference>
<comment type="caution">
    <text evidence="17">The sequence shown here is derived from an EMBL/GenBank/DDBJ whole genome shotgun (WGS) entry which is preliminary data.</text>
</comment>
<sequence>MTTHNTTLYLLSTLALAVSQGLYAQEAQQETEAKKGLETIVVTGVPRRTTIMASSVSVSSVSLNEIQVATPRSTAEAFRIIPGVRSESTGGEGNANIAVRGLPVASGGAKFLQLQEDGLPIMQFGDVAFGNADIFMRLDSTVQTVESIRGGSASTAASDAPGGIINIISKTGEEESGSVATTIGLDYDSLRTDFEYGTYLNDSVRFHVGGFIRQGEGPREAGYTANKGGQIKANLTKEFDSGYVRLYYKHLDDQSIGYLPMPMYADGSSIKGFDAQTDTPHSAQFLSTTRLDGNNQISRGDMRNGMNPQVDAVGFEAVFDLDNDWRIENRFRKSSVSGNFTSLIPAEVGNAGDIAASIAGSGATLNYATGGSKGQAFTDDLAMRIHTFDVTMNDFGSIVNDLKLTKELSDDTSVTLGYYASSQTISMSWLWNSYLMELKGDNAALLDVFAQNGDSYSDSGLYAYGTPFWGNCCQRNYDTDYETRAPYVAFSTKLGDVSIDASARYDSGEARGTYAGAVTSTVDMNRDGTISIPEQNVAGIDISNPSIVDYDWSYTSYSVGANYQIDSSLAAFARISQGGRANADRLLFGKVQADGSVADEDAVDEVNQYEFGVKKRFDSLSVFATAFYAETEEQNFEATSQKFFDREYEAKGIELESTYFLDAWDFRGNFTWTDAEIAKDALTPEVVGNTPRRQADFIYSLMARYNFNKGSAGMSFIGTTDAYAQDNNDLKFDGYTQVNGFVSYDLTENLNLALNVNNLFDTVGITEAEEGSVPDNNIIRARAINGRTTSLTLKYLFN</sequence>
<evidence type="ECO:0000256" key="7">
    <source>
        <dbReference type="ARBA" id="ARBA00023004"/>
    </source>
</evidence>
<dbReference type="GO" id="GO:0015344">
    <property type="term" value="F:siderophore uptake transmembrane transporter activity"/>
    <property type="evidence" value="ECO:0007669"/>
    <property type="project" value="TreeGrafter"/>
</dbReference>
<keyword evidence="10 12" id="KW-0472">Membrane</keyword>
<dbReference type="Proteomes" id="UP000037848">
    <property type="component" value="Unassembled WGS sequence"/>
</dbReference>
<gene>
    <name evidence="17" type="ORF">ADS77_00145</name>
</gene>
<feature type="domain" description="TonB-dependent receptor plug" evidence="16">
    <location>
        <begin position="52"/>
        <end position="164"/>
    </location>
</feature>
<keyword evidence="9 13" id="KW-0798">TonB box</keyword>
<dbReference type="InterPro" id="IPR000531">
    <property type="entry name" value="Beta-barrel_TonB"/>
</dbReference>
<organism evidence="17 18">
    <name type="scientific">Pseudoalteromonas porphyrae</name>
    <dbReference type="NCBI Taxonomy" id="187330"/>
    <lineage>
        <taxon>Bacteria</taxon>
        <taxon>Pseudomonadati</taxon>
        <taxon>Pseudomonadota</taxon>
        <taxon>Gammaproteobacteria</taxon>
        <taxon>Alteromonadales</taxon>
        <taxon>Pseudoalteromonadaceae</taxon>
        <taxon>Pseudoalteromonas</taxon>
    </lineage>
</organism>
<keyword evidence="5 12" id="KW-0812">Transmembrane</keyword>
<evidence type="ECO:0000256" key="11">
    <source>
        <dbReference type="ARBA" id="ARBA00023237"/>
    </source>
</evidence>
<evidence type="ECO:0000256" key="9">
    <source>
        <dbReference type="ARBA" id="ARBA00023077"/>
    </source>
</evidence>
<evidence type="ECO:0000313" key="17">
    <source>
        <dbReference type="EMBL" id="KPH65393.1"/>
    </source>
</evidence>
<dbReference type="InterPro" id="IPR037066">
    <property type="entry name" value="Plug_dom_sf"/>
</dbReference>
<keyword evidence="3 12" id="KW-1134">Transmembrane beta strand</keyword>
<evidence type="ECO:0000259" key="16">
    <source>
        <dbReference type="Pfam" id="PF07715"/>
    </source>
</evidence>
<keyword evidence="2 12" id="KW-0813">Transport</keyword>
<dbReference type="EMBL" id="LHPH01000001">
    <property type="protein sequence ID" value="KPH65393.1"/>
    <property type="molecule type" value="Genomic_DNA"/>
</dbReference>
<dbReference type="OrthoDB" id="7386960at2"/>
<dbReference type="Pfam" id="PF07715">
    <property type="entry name" value="Plug"/>
    <property type="match status" value="1"/>
</dbReference>
<evidence type="ECO:0000256" key="10">
    <source>
        <dbReference type="ARBA" id="ARBA00023136"/>
    </source>
</evidence>
<keyword evidence="6 14" id="KW-0732">Signal</keyword>
<dbReference type="AlphaFoldDB" id="A0A0N1MVG0"/>
<evidence type="ECO:0000256" key="13">
    <source>
        <dbReference type="RuleBase" id="RU003357"/>
    </source>
</evidence>
<feature type="signal peptide" evidence="14">
    <location>
        <begin position="1"/>
        <end position="24"/>
    </location>
</feature>
<evidence type="ECO:0000256" key="5">
    <source>
        <dbReference type="ARBA" id="ARBA00022692"/>
    </source>
</evidence>
<evidence type="ECO:0000256" key="6">
    <source>
        <dbReference type="ARBA" id="ARBA00022729"/>
    </source>
</evidence>
<dbReference type="Gene3D" id="2.170.130.10">
    <property type="entry name" value="TonB-dependent receptor, plug domain"/>
    <property type="match status" value="1"/>
</dbReference>
<dbReference type="GO" id="GO:0009279">
    <property type="term" value="C:cell outer membrane"/>
    <property type="evidence" value="ECO:0007669"/>
    <property type="project" value="UniProtKB-SubCell"/>
</dbReference>
<feature type="chain" id="PRO_5005878281" evidence="14">
    <location>
        <begin position="25"/>
        <end position="798"/>
    </location>
</feature>
<dbReference type="PATRIC" id="fig|187330.3.peg.30"/>
<keyword evidence="17" id="KW-0675">Receptor</keyword>
<feature type="domain" description="TonB-dependent receptor-like beta-barrel" evidence="15">
    <location>
        <begin position="387"/>
        <end position="759"/>
    </location>
</feature>
<dbReference type="InterPro" id="IPR012910">
    <property type="entry name" value="Plug_dom"/>
</dbReference>
<proteinExistence type="inferred from homology"/>
<dbReference type="PROSITE" id="PS52016">
    <property type="entry name" value="TONB_DEPENDENT_REC_3"/>
    <property type="match status" value="1"/>
</dbReference>
<dbReference type="InterPro" id="IPR039426">
    <property type="entry name" value="TonB-dep_rcpt-like"/>
</dbReference>
<evidence type="ECO:0000256" key="4">
    <source>
        <dbReference type="ARBA" id="ARBA00022496"/>
    </source>
</evidence>
<dbReference type="RefSeq" id="WP_054452212.1">
    <property type="nucleotide sequence ID" value="NZ_LHPH01000001.1"/>
</dbReference>
<keyword evidence="4" id="KW-0410">Iron transport</keyword>
<evidence type="ECO:0000256" key="14">
    <source>
        <dbReference type="SAM" id="SignalP"/>
    </source>
</evidence>
<dbReference type="PANTHER" id="PTHR32552">
    <property type="entry name" value="FERRICHROME IRON RECEPTOR-RELATED"/>
    <property type="match status" value="1"/>
</dbReference>